<sequence length="423" mass="45833">MSAAADKTWFGQPRGLTILFLTQMWELFSYYGMRTLLVYYMTKQLLFAQEKASFIYGTYTAMAYFTPILGGMVADRWLGKRNAVVLGGSIMAFGHFMMAFEPMFFAALATIALGNGLFLPSLPSQINDLYAAGDPRRGRAYNVYYVGLNIGGFMAPLVCGTLGELYGWHYGFGAAGIGMFLGLVIYIAGRRYLPPEPPRFVPPAGAVADAPGHHRQVWWLLLGVGIAATIFRGAYEQIGNTLPLWIDTGVDRAWGAATLPMTWFQSLNPLLVIAMTPLLLMVWRHGAAAGRETSPAMRMAIGALIVAAAYALLAVVAAVAGEARVGWGWLVAFFVVLTLGELYILPTGLGLFAKLAPPRLGATTVASWFLAIFSGSLLAGAVGMLWSRTSHSGFFLLLSALAVLAALLLWRLDRPIRMLPKPG</sequence>
<dbReference type="KEGG" id="psuw:WQ53_05175"/>
<proteinExistence type="predicted"/>
<comment type="subcellular location">
    <subcellularLocation>
        <location evidence="1">Cell membrane</location>
        <topology evidence="1">Multi-pass membrane protein</topology>
    </subcellularLocation>
</comment>
<evidence type="ECO:0000313" key="11">
    <source>
        <dbReference type="Proteomes" id="UP000033067"/>
    </source>
</evidence>
<dbReference type="GO" id="GO:0006857">
    <property type="term" value="P:oligopeptide transport"/>
    <property type="evidence" value="ECO:0007669"/>
    <property type="project" value="InterPro"/>
</dbReference>
<dbReference type="NCBIfam" id="TIGR00924">
    <property type="entry name" value="yjdL_sub1_fam"/>
    <property type="match status" value="1"/>
</dbReference>
<feature type="transmembrane region" description="Helical" evidence="8">
    <location>
        <begin position="53"/>
        <end position="74"/>
    </location>
</feature>
<dbReference type="PROSITE" id="PS50850">
    <property type="entry name" value="MFS"/>
    <property type="match status" value="1"/>
</dbReference>
<dbReference type="InterPro" id="IPR018456">
    <property type="entry name" value="PTR2_symporter_CS"/>
</dbReference>
<reference evidence="10 11" key="1">
    <citation type="journal article" date="2015" name="Genome Announc.">
        <title>Complete Genome Sequence of Pseudoxanthomonas suwonensis Strain J1, a Cellulose-Degrading Bacterium Isolated from Leaf- and Wood-Enriched Soil.</title>
        <authorList>
            <person name="Hou L."/>
            <person name="Jiang J."/>
            <person name="Xu Z."/>
            <person name="Zhou Y."/>
            <person name="Leung F.C."/>
        </authorList>
    </citation>
    <scope>NUCLEOTIDE SEQUENCE [LARGE SCALE GENOMIC DNA]</scope>
    <source>
        <strain evidence="10 11">J1</strain>
    </source>
</reference>
<feature type="transmembrane region" description="Helical" evidence="8">
    <location>
        <begin position="169"/>
        <end position="189"/>
    </location>
</feature>
<dbReference type="InterPro" id="IPR050171">
    <property type="entry name" value="MFS_Transporters"/>
</dbReference>
<dbReference type="CDD" id="cd17346">
    <property type="entry name" value="MFS_DtpA_like"/>
    <property type="match status" value="1"/>
</dbReference>
<feature type="transmembrane region" description="Helical" evidence="8">
    <location>
        <begin position="104"/>
        <end position="122"/>
    </location>
</feature>
<dbReference type="InterPro" id="IPR000109">
    <property type="entry name" value="POT_fam"/>
</dbReference>
<dbReference type="PROSITE" id="PS01022">
    <property type="entry name" value="PTR2_1"/>
    <property type="match status" value="1"/>
</dbReference>
<dbReference type="InterPro" id="IPR020846">
    <property type="entry name" value="MFS_dom"/>
</dbReference>
<feature type="transmembrane region" description="Helical" evidence="8">
    <location>
        <begin position="16"/>
        <end position="33"/>
    </location>
</feature>
<dbReference type="RefSeq" id="WP_052633928.1">
    <property type="nucleotide sequence ID" value="NZ_CP011144.1"/>
</dbReference>
<feature type="transmembrane region" description="Helical" evidence="8">
    <location>
        <begin position="267"/>
        <end position="287"/>
    </location>
</feature>
<feature type="domain" description="Major facilitator superfamily (MFS) profile" evidence="9">
    <location>
        <begin position="15"/>
        <end position="417"/>
    </location>
</feature>
<dbReference type="GO" id="GO:0005886">
    <property type="term" value="C:plasma membrane"/>
    <property type="evidence" value="ECO:0007669"/>
    <property type="project" value="UniProtKB-SubCell"/>
</dbReference>
<keyword evidence="3" id="KW-1003">Cell membrane</keyword>
<evidence type="ECO:0000256" key="6">
    <source>
        <dbReference type="ARBA" id="ARBA00022989"/>
    </source>
</evidence>
<evidence type="ECO:0000256" key="7">
    <source>
        <dbReference type="ARBA" id="ARBA00023136"/>
    </source>
</evidence>
<keyword evidence="2" id="KW-0813">Transport</keyword>
<organism evidence="10 11">
    <name type="scientific">Pseudoxanthomonas suwonensis</name>
    <dbReference type="NCBI Taxonomy" id="314722"/>
    <lineage>
        <taxon>Bacteria</taxon>
        <taxon>Pseudomonadati</taxon>
        <taxon>Pseudomonadota</taxon>
        <taxon>Gammaproteobacteria</taxon>
        <taxon>Lysobacterales</taxon>
        <taxon>Lysobacteraceae</taxon>
        <taxon>Pseudoxanthomonas</taxon>
    </lineage>
</organism>
<dbReference type="Gene3D" id="1.20.1250.20">
    <property type="entry name" value="MFS general substrate transporter like domains"/>
    <property type="match status" value="2"/>
</dbReference>
<dbReference type="SUPFAM" id="SSF103473">
    <property type="entry name" value="MFS general substrate transporter"/>
    <property type="match status" value="1"/>
</dbReference>
<evidence type="ECO:0000313" key="10">
    <source>
        <dbReference type="EMBL" id="AKC88190.1"/>
    </source>
</evidence>
<dbReference type="AlphaFoldDB" id="A0A0E3UPX2"/>
<feature type="transmembrane region" description="Helical" evidence="8">
    <location>
        <begin position="299"/>
        <end position="321"/>
    </location>
</feature>
<dbReference type="PANTHER" id="PTHR23517:SF15">
    <property type="entry name" value="PROTON-DEPENDENT OLIGOPEPTIDE FAMILY TRANSPORT PROTEIN"/>
    <property type="match status" value="1"/>
</dbReference>
<evidence type="ECO:0000256" key="3">
    <source>
        <dbReference type="ARBA" id="ARBA00022475"/>
    </source>
</evidence>
<feature type="transmembrane region" description="Helical" evidence="8">
    <location>
        <begin position="327"/>
        <end position="353"/>
    </location>
</feature>
<gene>
    <name evidence="10" type="ORF">WQ53_05175</name>
</gene>
<name>A0A0E3UPX2_9GAMM</name>
<protein>
    <submittedName>
        <fullName evidence="10">Peptide ABC transporter</fullName>
    </submittedName>
</protein>
<feature type="transmembrane region" description="Helical" evidence="8">
    <location>
        <begin position="143"/>
        <end position="163"/>
    </location>
</feature>
<keyword evidence="5" id="KW-0653">Protein transport</keyword>
<dbReference type="EMBL" id="CP011144">
    <property type="protein sequence ID" value="AKC88190.1"/>
    <property type="molecule type" value="Genomic_DNA"/>
</dbReference>
<keyword evidence="11" id="KW-1185">Reference proteome</keyword>
<keyword evidence="4 8" id="KW-0812">Transmembrane</keyword>
<dbReference type="PANTHER" id="PTHR23517">
    <property type="entry name" value="RESISTANCE PROTEIN MDTM, PUTATIVE-RELATED-RELATED"/>
    <property type="match status" value="1"/>
</dbReference>
<accession>A0A0E3UPX2</accession>
<dbReference type="OrthoDB" id="9772725at2"/>
<feature type="transmembrane region" description="Helical" evidence="8">
    <location>
        <begin position="365"/>
        <end position="386"/>
    </location>
</feature>
<keyword evidence="6 8" id="KW-1133">Transmembrane helix</keyword>
<evidence type="ECO:0000256" key="2">
    <source>
        <dbReference type="ARBA" id="ARBA00022448"/>
    </source>
</evidence>
<dbReference type="Pfam" id="PF00854">
    <property type="entry name" value="PTR2"/>
    <property type="match status" value="2"/>
</dbReference>
<dbReference type="PATRIC" id="fig|314722.6.peg.1089"/>
<feature type="transmembrane region" description="Helical" evidence="8">
    <location>
        <begin position="217"/>
        <end position="235"/>
    </location>
</feature>
<evidence type="ECO:0000256" key="1">
    <source>
        <dbReference type="ARBA" id="ARBA00004651"/>
    </source>
</evidence>
<feature type="transmembrane region" description="Helical" evidence="8">
    <location>
        <begin position="392"/>
        <end position="412"/>
    </location>
</feature>
<dbReference type="InterPro" id="IPR036259">
    <property type="entry name" value="MFS_trans_sf"/>
</dbReference>
<evidence type="ECO:0000256" key="4">
    <source>
        <dbReference type="ARBA" id="ARBA00022692"/>
    </source>
</evidence>
<dbReference type="GO" id="GO:1904680">
    <property type="term" value="F:peptide transmembrane transporter activity"/>
    <property type="evidence" value="ECO:0007669"/>
    <property type="project" value="InterPro"/>
</dbReference>
<evidence type="ECO:0000256" key="5">
    <source>
        <dbReference type="ARBA" id="ARBA00022856"/>
    </source>
</evidence>
<dbReference type="Proteomes" id="UP000033067">
    <property type="component" value="Chromosome"/>
</dbReference>
<evidence type="ECO:0000256" key="8">
    <source>
        <dbReference type="SAM" id="Phobius"/>
    </source>
</evidence>
<keyword evidence="7 8" id="KW-0472">Membrane</keyword>
<keyword evidence="5" id="KW-0571">Peptide transport</keyword>
<evidence type="ECO:0000259" key="9">
    <source>
        <dbReference type="PROSITE" id="PS50850"/>
    </source>
</evidence>
<dbReference type="InterPro" id="IPR005279">
    <property type="entry name" value="Dipep/tripep_permease"/>
</dbReference>